<evidence type="ECO:0000313" key="1">
    <source>
        <dbReference type="EMBL" id="WSC15343.1"/>
    </source>
</evidence>
<accession>A0ABZ1G7T6</accession>
<sequence>MRRRELYDASSGIAGPRLLPWTTPEGKPCYLSTNGTGYLTSLADSIETVQLDMGEELLTYARDILAPGAKTVSGTEYRWLARRLSEALTDALRVADSRGRRIPDPDEAADDA</sequence>
<dbReference type="RefSeq" id="WP_129768522.1">
    <property type="nucleotide sequence ID" value="NZ_CP109114.1"/>
</dbReference>
<dbReference type="Proteomes" id="UP001330827">
    <property type="component" value="Chromosome"/>
</dbReference>
<name>A0ABZ1G7T6_9ACTN</name>
<dbReference type="EMBL" id="CP109114">
    <property type="protein sequence ID" value="WSC15343.1"/>
    <property type="molecule type" value="Genomic_DNA"/>
</dbReference>
<organism evidence="1 2">
    <name type="scientific">Streptomyces brevispora</name>
    <dbReference type="NCBI Taxonomy" id="887462"/>
    <lineage>
        <taxon>Bacteria</taxon>
        <taxon>Bacillati</taxon>
        <taxon>Actinomycetota</taxon>
        <taxon>Actinomycetes</taxon>
        <taxon>Kitasatosporales</taxon>
        <taxon>Streptomycetaceae</taxon>
        <taxon>Streptomyces</taxon>
    </lineage>
</organism>
<keyword evidence="2" id="KW-1185">Reference proteome</keyword>
<reference evidence="1 2" key="1">
    <citation type="submission" date="2022-10" db="EMBL/GenBank/DDBJ databases">
        <title>The complete genomes of actinobacterial strains from the NBC collection.</title>
        <authorList>
            <person name="Joergensen T.S."/>
            <person name="Alvarez Arevalo M."/>
            <person name="Sterndorff E.B."/>
            <person name="Faurdal D."/>
            <person name="Vuksanovic O."/>
            <person name="Mourched A.-S."/>
            <person name="Charusanti P."/>
            <person name="Shaw S."/>
            <person name="Blin K."/>
            <person name="Weber T."/>
        </authorList>
    </citation>
    <scope>NUCLEOTIDE SEQUENCE [LARGE SCALE GENOMIC DNA]</scope>
    <source>
        <strain evidence="1 2">NBC 01769</strain>
    </source>
</reference>
<proteinExistence type="predicted"/>
<protein>
    <submittedName>
        <fullName evidence="1">Uncharacterized protein</fullName>
    </submittedName>
</protein>
<gene>
    <name evidence="1" type="ORF">OIE64_22565</name>
</gene>
<evidence type="ECO:0000313" key="2">
    <source>
        <dbReference type="Proteomes" id="UP001330827"/>
    </source>
</evidence>